<evidence type="ECO:0000313" key="2">
    <source>
        <dbReference type="Proteomes" id="UP000327493"/>
    </source>
</evidence>
<organism evidence="1 2">
    <name type="scientific">Etheostoma spectabile</name>
    <name type="common">orangethroat darter</name>
    <dbReference type="NCBI Taxonomy" id="54343"/>
    <lineage>
        <taxon>Eukaryota</taxon>
        <taxon>Metazoa</taxon>
        <taxon>Chordata</taxon>
        <taxon>Craniata</taxon>
        <taxon>Vertebrata</taxon>
        <taxon>Euteleostomi</taxon>
        <taxon>Actinopterygii</taxon>
        <taxon>Neopterygii</taxon>
        <taxon>Teleostei</taxon>
        <taxon>Neoteleostei</taxon>
        <taxon>Acanthomorphata</taxon>
        <taxon>Eupercaria</taxon>
        <taxon>Perciformes</taxon>
        <taxon>Percoidei</taxon>
        <taxon>Percidae</taxon>
        <taxon>Etheostomatinae</taxon>
        <taxon>Etheostoma</taxon>
    </lineage>
</organism>
<name>A0A5J5D712_9PERO</name>
<dbReference type="EMBL" id="VOFY01000009">
    <property type="protein sequence ID" value="KAA8589229.1"/>
    <property type="molecule type" value="Genomic_DNA"/>
</dbReference>
<sequence>MTAVFQAGRLHRVATGYVAGLRLADFGRVLLMPSAASLLLFPSATESHSEGREEEGPKAHQLQFYVQCQQWPRLGCTTYPKLQRGLEEKERQA</sequence>
<evidence type="ECO:0000313" key="1">
    <source>
        <dbReference type="EMBL" id="KAA8589229.1"/>
    </source>
</evidence>
<gene>
    <name evidence="1" type="ORF">FQN60_012594</name>
</gene>
<comment type="caution">
    <text evidence="1">The sequence shown here is derived from an EMBL/GenBank/DDBJ whole genome shotgun (WGS) entry which is preliminary data.</text>
</comment>
<protein>
    <submittedName>
        <fullName evidence="1">Uncharacterized protein</fullName>
    </submittedName>
</protein>
<reference evidence="1 2" key="1">
    <citation type="submission" date="2019-08" db="EMBL/GenBank/DDBJ databases">
        <title>A chromosome-level genome assembly, high-density linkage maps, and genome scans reveal the genomic architecture of hybrid incompatibilities underlying speciation via character displacement in darters (Percidae: Etheostominae).</title>
        <authorList>
            <person name="Moran R.L."/>
            <person name="Catchen J.M."/>
            <person name="Fuller R.C."/>
        </authorList>
    </citation>
    <scope>NUCLEOTIDE SEQUENCE [LARGE SCALE GENOMIC DNA]</scope>
    <source>
        <strain evidence="1">EspeVRDwgs_2016</strain>
        <tissue evidence="1">Muscle</tissue>
    </source>
</reference>
<dbReference type="Proteomes" id="UP000327493">
    <property type="component" value="Chromosome 9"/>
</dbReference>
<dbReference type="AlphaFoldDB" id="A0A5J5D712"/>
<accession>A0A5J5D712</accession>
<keyword evidence="2" id="KW-1185">Reference proteome</keyword>
<proteinExistence type="predicted"/>